<reference evidence="3" key="1">
    <citation type="journal article" date="2019" name="Int. J. Syst. Evol. Microbiol.">
        <title>The Global Catalogue of Microorganisms (GCM) 10K type strain sequencing project: providing services to taxonomists for standard genome sequencing and annotation.</title>
        <authorList>
            <consortium name="The Broad Institute Genomics Platform"/>
            <consortium name="The Broad Institute Genome Sequencing Center for Infectious Disease"/>
            <person name="Wu L."/>
            <person name="Ma J."/>
        </authorList>
    </citation>
    <scope>NUCLEOTIDE SEQUENCE [LARGE SCALE GENOMIC DNA]</scope>
    <source>
        <strain evidence="3">KCTC 23299</strain>
    </source>
</reference>
<proteinExistence type="predicted"/>
<comment type="caution">
    <text evidence="2">The sequence shown here is derived from an EMBL/GenBank/DDBJ whole genome shotgun (WGS) entry which is preliminary data.</text>
</comment>
<accession>A0ABW6A8F7</accession>
<feature type="transmembrane region" description="Helical" evidence="1">
    <location>
        <begin position="12"/>
        <end position="31"/>
    </location>
</feature>
<name>A0ABW6A8F7_9BACT</name>
<evidence type="ECO:0000313" key="3">
    <source>
        <dbReference type="Proteomes" id="UP001597511"/>
    </source>
</evidence>
<gene>
    <name evidence="2" type="ORF">ACFS6H_14475</name>
</gene>
<dbReference type="EMBL" id="JBHUOZ010000003">
    <property type="protein sequence ID" value="MFD2920926.1"/>
    <property type="molecule type" value="Genomic_DNA"/>
</dbReference>
<dbReference type="Proteomes" id="UP001597511">
    <property type="component" value="Unassembled WGS sequence"/>
</dbReference>
<sequence length="219" mass="24923">MLKRIKTMTYDSWANFLQIATVIFAAILIWVQIQSGKEKDLAAKADKKIIAEINLKVEQESLKRIEAETKLLNLQKRIAWRHFDNDKFVRVLEGRDKGNVEILYFNHDNEAYLLAYSIWMALQAAGWNVNSPVTGKNDDPLGHPLPFDLREGGMIMSDDARIIVAVSDKTEPKPYDKNTPLSTLLAAFETCEIKFIQTIPHERIRPSTGTIKIIVGSRL</sequence>
<keyword evidence="3" id="KW-1185">Reference proteome</keyword>
<dbReference type="RefSeq" id="WP_386100231.1">
    <property type="nucleotide sequence ID" value="NZ_JBHUOZ010000003.1"/>
</dbReference>
<protein>
    <submittedName>
        <fullName evidence="2">Uncharacterized protein</fullName>
    </submittedName>
</protein>
<organism evidence="2 3">
    <name type="scientific">Terrimonas rubra</name>
    <dbReference type="NCBI Taxonomy" id="1035890"/>
    <lineage>
        <taxon>Bacteria</taxon>
        <taxon>Pseudomonadati</taxon>
        <taxon>Bacteroidota</taxon>
        <taxon>Chitinophagia</taxon>
        <taxon>Chitinophagales</taxon>
        <taxon>Chitinophagaceae</taxon>
        <taxon>Terrimonas</taxon>
    </lineage>
</organism>
<evidence type="ECO:0000313" key="2">
    <source>
        <dbReference type="EMBL" id="MFD2920926.1"/>
    </source>
</evidence>
<evidence type="ECO:0000256" key="1">
    <source>
        <dbReference type="SAM" id="Phobius"/>
    </source>
</evidence>
<keyword evidence="1" id="KW-0472">Membrane</keyword>
<keyword evidence="1" id="KW-0812">Transmembrane</keyword>
<keyword evidence="1" id="KW-1133">Transmembrane helix</keyword>